<gene>
    <name evidence="1" type="ORF">CSSPTR1EN2_LOCUS21656</name>
</gene>
<sequence>MLNKLCIPKEHGSCLHFYGLLFRNCNSSIELTVGHLHRDDQLSYKMENPEERPWLPNRERKEGVAIVDADPEERPQICRNNKCPTWVLQIDCSECGTPTTFICLTWLLSTIL</sequence>
<reference evidence="1" key="1">
    <citation type="submission" date="2024-02" db="EMBL/GenBank/DDBJ databases">
        <authorList>
            <consortium name="ELIXIR-Norway"/>
            <consortium name="Elixir Norway"/>
        </authorList>
    </citation>
    <scope>NUCLEOTIDE SEQUENCE</scope>
</reference>
<accession>A0ABP0UYK1</accession>
<protein>
    <submittedName>
        <fullName evidence="1">Uncharacterized protein</fullName>
    </submittedName>
</protein>
<evidence type="ECO:0000313" key="2">
    <source>
        <dbReference type="Proteomes" id="UP001497512"/>
    </source>
</evidence>
<dbReference type="Proteomes" id="UP001497512">
    <property type="component" value="Chromosome 8"/>
</dbReference>
<keyword evidence="2" id="KW-1185">Reference proteome</keyword>
<name>A0ABP0UYK1_9BRYO</name>
<dbReference type="EMBL" id="OZ019900">
    <property type="protein sequence ID" value="CAK9233743.1"/>
    <property type="molecule type" value="Genomic_DNA"/>
</dbReference>
<proteinExistence type="predicted"/>
<organism evidence="1 2">
    <name type="scientific">Sphagnum troendelagicum</name>
    <dbReference type="NCBI Taxonomy" id="128251"/>
    <lineage>
        <taxon>Eukaryota</taxon>
        <taxon>Viridiplantae</taxon>
        <taxon>Streptophyta</taxon>
        <taxon>Embryophyta</taxon>
        <taxon>Bryophyta</taxon>
        <taxon>Sphagnophytina</taxon>
        <taxon>Sphagnopsida</taxon>
        <taxon>Sphagnales</taxon>
        <taxon>Sphagnaceae</taxon>
        <taxon>Sphagnum</taxon>
    </lineage>
</organism>
<evidence type="ECO:0000313" key="1">
    <source>
        <dbReference type="EMBL" id="CAK9233743.1"/>
    </source>
</evidence>